<evidence type="ECO:0000256" key="20">
    <source>
        <dbReference type="SAM" id="Coils"/>
    </source>
</evidence>
<dbReference type="InterPro" id="IPR035699">
    <property type="entry name" value="AAA_6"/>
</dbReference>
<dbReference type="InterPro" id="IPR043157">
    <property type="entry name" value="Dynein_AAA1S"/>
</dbReference>
<dbReference type="SMART" id="SM00382">
    <property type="entry name" value="AAA"/>
    <property type="match status" value="3"/>
</dbReference>
<dbReference type="FunFam" id="1.20.920.20:FF:000006">
    <property type="entry name" value="Dynein, axonemal, heavy chain 6"/>
    <property type="match status" value="1"/>
</dbReference>
<dbReference type="InterPro" id="IPR042228">
    <property type="entry name" value="Dynein_linker_3"/>
</dbReference>
<evidence type="ECO:0000256" key="10">
    <source>
        <dbReference type="ARBA" id="ARBA00022840"/>
    </source>
</evidence>
<keyword evidence="13 20" id="KW-0175">Coiled coil</keyword>
<comment type="similarity">
    <text evidence="3">Belongs to the dynein heavy chain family.</text>
</comment>
<reference evidence="22 23" key="1">
    <citation type="submission" date="2019-09" db="EMBL/GenBank/DDBJ databases">
        <title>Bird 10,000 Genomes (B10K) Project - Family phase.</title>
        <authorList>
            <person name="Zhang G."/>
        </authorList>
    </citation>
    <scope>NUCLEOTIDE SEQUENCE [LARGE SCALE GENOMIC DNA]</scope>
    <source>
        <strain evidence="22">B10K-DU-001-62</strain>
        <tissue evidence="22">Muscle</tissue>
    </source>
</reference>
<evidence type="ECO:0000256" key="16">
    <source>
        <dbReference type="ARBA" id="ARBA00023212"/>
    </source>
</evidence>
<dbReference type="Gene3D" id="1.10.8.1220">
    <property type="match status" value="1"/>
</dbReference>
<proteinExistence type="inferred from homology"/>
<dbReference type="GO" id="GO:0051959">
    <property type="term" value="F:dynein light intermediate chain binding"/>
    <property type="evidence" value="ECO:0007669"/>
    <property type="project" value="InterPro"/>
</dbReference>
<evidence type="ECO:0000256" key="15">
    <source>
        <dbReference type="ARBA" id="ARBA00023175"/>
    </source>
</evidence>
<keyword evidence="11" id="KW-0282">Flagellum</keyword>
<dbReference type="Gene3D" id="1.20.1270.280">
    <property type="match status" value="1"/>
</dbReference>
<evidence type="ECO:0000256" key="5">
    <source>
        <dbReference type="ARBA" id="ARBA00022490"/>
    </source>
</evidence>
<dbReference type="InterPro" id="IPR042219">
    <property type="entry name" value="AAA_lid_11_sf"/>
</dbReference>
<dbReference type="FunFam" id="3.40.50.300:FF:000044">
    <property type="entry name" value="Dynein heavy chain 5, axonemal"/>
    <property type="match status" value="1"/>
</dbReference>
<dbReference type="FunFam" id="3.40.50.300:FF:000223">
    <property type="entry name" value="Dynein heavy chain 3, axonemal"/>
    <property type="match status" value="1"/>
</dbReference>
<gene>
    <name evidence="22" type="primary">Dnah7_2</name>
    <name evidence="22" type="ORF">GALDEA_R11436</name>
</gene>
<dbReference type="Pfam" id="PF17852">
    <property type="entry name" value="Dynein_AAA_lid"/>
    <property type="match status" value="1"/>
</dbReference>
<evidence type="ECO:0000313" key="23">
    <source>
        <dbReference type="Proteomes" id="UP000566440"/>
    </source>
</evidence>
<dbReference type="Gene3D" id="1.20.58.1120">
    <property type="match status" value="1"/>
</dbReference>
<dbReference type="FunFam" id="1.10.8.1220:FF:000001">
    <property type="entry name" value="Dynein axonemal heavy chain 5"/>
    <property type="match status" value="1"/>
</dbReference>
<dbReference type="Pfam" id="PF12774">
    <property type="entry name" value="AAA_6"/>
    <property type="match status" value="1"/>
</dbReference>
<dbReference type="InterPro" id="IPR041466">
    <property type="entry name" value="Dynein_AAA5_ext"/>
</dbReference>
<dbReference type="FunFam" id="1.20.1270.280:FF:000001">
    <property type="entry name" value="dynein heavy chain 7, axonemal"/>
    <property type="match status" value="1"/>
</dbReference>
<keyword evidence="23" id="KW-1185">Reference proteome</keyword>
<dbReference type="Gene3D" id="1.10.472.130">
    <property type="match status" value="1"/>
</dbReference>
<dbReference type="GO" id="GO:0045505">
    <property type="term" value="F:dynein intermediate chain binding"/>
    <property type="evidence" value="ECO:0007669"/>
    <property type="project" value="InterPro"/>
</dbReference>
<dbReference type="OrthoDB" id="5593012at2759"/>
<dbReference type="FunFam" id="3.40.50.300:FF:002141">
    <property type="entry name" value="Dynein heavy chain"/>
    <property type="match status" value="1"/>
</dbReference>
<dbReference type="InterPro" id="IPR024317">
    <property type="entry name" value="Dynein_heavy_chain_D4_dom"/>
</dbReference>
<dbReference type="Pfam" id="PF12777">
    <property type="entry name" value="MT"/>
    <property type="match status" value="1"/>
</dbReference>
<evidence type="ECO:0000256" key="7">
    <source>
        <dbReference type="ARBA" id="ARBA00022737"/>
    </source>
</evidence>
<feature type="domain" description="AAA+ ATPase" evidence="21">
    <location>
        <begin position="1186"/>
        <end position="1325"/>
    </location>
</feature>
<dbReference type="FunFam" id="3.40.50.300:FF:001112">
    <property type="entry name" value="Dynein heavy chain 12, axonemal"/>
    <property type="match status" value="1"/>
</dbReference>
<evidence type="ECO:0000256" key="4">
    <source>
        <dbReference type="ARBA" id="ARBA00011655"/>
    </source>
</evidence>
<comment type="caution">
    <text evidence="22">The sequence shown here is derived from an EMBL/GenBank/DDBJ whole genome shotgun (WGS) entry which is preliminary data.</text>
</comment>
<dbReference type="GO" id="GO:0031514">
    <property type="term" value="C:motile cilium"/>
    <property type="evidence" value="ECO:0007669"/>
    <property type="project" value="UniProtKB-SubCell"/>
</dbReference>
<dbReference type="InterPro" id="IPR041658">
    <property type="entry name" value="AAA_lid_11"/>
</dbReference>
<name>A0A7K9TGT9_9PICI</name>
<organism evidence="22 23">
    <name type="scientific">Galbula dea</name>
    <dbReference type="NCBI Taxonomy" id="1109041"/>
    <lineage>
        <taxon>Eukaryota</taxon>
        <taxon>Metazoa</taxon>
        <taxon>Chordata</taxon>
        <taxon>Craniata</taxon>
        <taxon>Vertebrata</taxon>
        <taxon>Euteleostomi</taxon>
        <taxon>Archelosauria</taxon>
        <taxon>Archosauria</taxon>
        <taxon>Dinosauria</taxon>
        <taxon>Saurischia</taxon>
        <taxon>Theropoda</taxon>
        <taxon>Coelurosauria</taxon>
        <taxon>Aves</taxon>
        <taxon>Neognathae</taxon>
        <taxon>Neoaves</taxon>
        <taxon>Telluraves</taxon>
        <taxon>Coraciimorphae</taxon>
        <taxon>Piciformes</taxon>
        <taxon>Galbulidae</taxon>
        <taxon>Galbula</taxon>
    </lineage>
</organism>
<dbReference type="FunFam" id="3.40.50.300:FF:000362">
    <property type="entry name" value="Dynein, axonemal, heavy chain 6"/>
    <property type="match status" value="1"/>
</dbReference>
<dbReference type="PANTHER" id="PTHR22878">
    <property type="entry name" value="DYNEIN HEAVY CHAIN 6, AXONEMAL-LIKE-RELATED"/>
    <property type="match status" value="1"/>
</dbReference>
<keyword evidence="12" id="KW-0243">Dynein</keyword>
<evidence type="ECO:0000259" key="21">
    <source>
        <dbReference type="SMART" id="SM00382"/>
    </source>
</evidence>
<evidence type="ECO:0000256" key="6">
    <source>
        <dbReference type="ARBA" id="ARBA00022701"/>
    </source>
</evidence>
<evidence type="ECO:0000256" key="1">
    <source>
        <dbReference type="ARBA" id="ARBA00004230"/>
    </source>
</evidence>
<dbReference type="InterPro" id="IPR042222">
    <property type="entry name" value="Dynein_2_N"/>
</dbReference>
<dbReference type="Pfam" id="PF12781">
    <property type="entry name" value="AAA_9"/>
    <property type="match status" value="1"/>
</dbReference>
<feature type="non-terminal residue" evidence="22">
    <location>
        <position position="3885"/>
    </location>
</feature>
<dbReference type="GO" id="GO:0005874">
    <property type="term" value="C:microtubule"/>
    <property type="evidence" value="ECO:0007669"/>
    <property type="project" value="UniProtKB-KW"/>
</dbReference>
<keyword evidence="5" id="KW-0963">Cytoplasm</keyword>
<keyword evidence="10" id="KW-0067">ATP-binding</keyword>
<dbReference type="InterPro" id="IPR026983">
    <property type="entry name" value="DHC"/>
</dbReference>
<protein>
    <recommendedName>
        <fullName evidence="19">Dynein axonemal heavy chain 12</fullName>
    </recommendedName>
</protein>
<dbReference type="InterPro" id="IPR043160">
    <property type="entry name" value="Dynein_C_barrel"/>
</dbReference>
<feature type="non-terminal residue" evidence="22">
    <location>
        <position position="1"/>
    </location>
</feature>
<dbReference type="GO" id="GO:0005858">
    <property type="term" value="C:axonemal dynein complex"/>
    <property type="evidence" value="ECO:0007669"/>
    <property type="project" value="UniProtKB-ARBA"/>
</dbReference>
<dbReference type="InterPro" id="IPR013602">
    <property type="entry name" value="Dynein_heavy_linker"/>
</dbReference>
<dbReference type="InterPro" id="IPR041228">
    <property type="entry name" value="Dynein_C"/>
</dbReference>
<dbReference type="Gene3D" id="3.10.490.20">
    <property type="match status" value="1"/>
</dbReference>
<evidence type="ECO:0000256" key="8">
    <source>
        <dbReference type="ARBA" id="ARBA00022741"/>
    </source>
</evidence>
<evidence type="ECO:0000256" key="18">
    <source>
        <dbReference type="ARBA" id="ARBA00057074"/>
    </source>
</evidence>
<dbReference type="InterPro" id="IPR041589">
    <property type="entry name" value="DNAH3_AAA_lid_1"/>
</dbReference>
<dbReference type="Gene3D" id="1.20.920.30">
    <property type="match status" value="1"/>
</dbReference>
<keyword evidence="15" id="KW-0505">Motor protein</keyword>
<dbReference type="GO" id="GO:0003341">
    <property type="term" value="P:cilium movement"/>
    <property type="evidence" value="ECO:0007669"/>
    <property type="project" value="UniProtKB-ARBA"/>
</dbReference>
<evidence type="ECO:0000256" key="13">
    <source>
        <dbReference type="ARBA" id="ARBA00023054"/>
    </source>
</evidence>
<dbReference type="Gene3D" id="3.40.50.300">
    <property type="entry name" value="P-loop containing nucleotide triphosphate hydrolases"/>
    <property type="match status" value="5"/>
</dbReference>
<dbReference type="PANTHER" id="PTHR22878:SF70">
    <property type="entry name" value="DYNEIN HEAVY CHAIN 2, AXONEMAL"/>
    <property type="match status" value="1"/>
</dbReference>
<dbReference type="FunFam" id="1.20.58.1120:FF:000005">
    <property type="entry name" value="Dynein, axonemal, heavy chain 12"/>
    <property type="match status" value="1"/>
</dbReference>
<keyword evidence="8" id="KW-0547">Nucleotide-binding</keyword>
<keyword evidence="17" id="KW-0966">Cell projection</keyword>
<dbReference type="InterPro" id="IPR035706">
    <property type="entry name" value="AAA_9"/>
</dbReference>
<keyword evidence="16" id="KW-0206">Cytoskeleton</keyword>
<dbReference type="InterPro" id="IPR004273">
    <property type="entry name" value="Dynein_heavy_D6_P-loop"/>
</dbReference>
<keyword evidence="7" id="KW-0677">Repeat</keyword>
<keyword evidence="9" id="KW-0833">Ubl conjugation pathway</keyword>
<dbReference type="EMBL" id="VWZX01010107">
    <property type="protein sequence ID" value="NXI46953.1"/>
    <property type="molecule type" value="Genomic_DNA"/>
</dbReference>
<dbReference type="FunFam" id="3.10.490.20:FF:000001">
    <property type="entry name" value="dynein heavy chain 7, axonemal"/>
    <property type="match status" value="1"/>
</dbReference>
<dbReference type="Pfam" id="PF03028">
    <property type="entry name" value="Dynein_heavy"/>
    <property type="match status" value="1"/>
</dbReference>
<dbReference type="Pfam" id="PF18199">
    <property type="entry name" value="Dynein_C"/>
    <property type="match status" value="1"/>
</dbReference>
<dbReference type="InterPro" id="IPR027417">
    <property type="entry name" value="P-loop_NTPase"/>
</dbReference>
<evidence type="ECO:0000256" key="2">
    <source>
        <dbReference type="ARBA" id="ARBA00004430"/>
    </source>
</evidence>
<dbReference type="FunFam" id="1.10.8.710:FF:000004">
    <property type="entry name" value="Dynein axonemal heavy chain 6"/>
    <property type="match status" value="1"/>
</dbReference>
<dbReference type="Pfam" id="PF18198">
    <property type="entry name" value="AAA_lid_11"/>
    <property type="match status" value="1"/>
</dbReference>
<dbReference type="SUPFAM" id="SSF52540">
    <property type="entry name" value="P-loop containing nucleoside triphosphate hydrolases"/>
    <property type="match status" value="4"/>
</dbReference>
<dbReference type="Pfam" id="PF12780">
    <property type="entry name" value="AAA_8"/>
    <property type="match status" value="1"/>
</dbReference>
<dbReference type="Gene3D" id="1.20.140.100">
    <property type="entry name" value="Dynein heavy chain, N-terminal domain 2"/>
    <property type="match status" value="1"/>
</dbReference>
<sequence length="3885" mass="443903">MEEKEHRRPVPPIPELPSTINYLFLKNCVQSTPVVPIQQQWLMSMLSLVPQSLMEGKDRKLLAEKLLEEIIRDYEMSIRRCVVRRTLIKPNVKGLEDEEEAPLPLLPLPWHKNFIQAKRKILSNLNTLHPTMKTLLDFGYAAFSNLLVVDLSSFRLKGPVGCESLKTDVSLGCSKAEEKILNTWYQRVTSLFSQKAALSSVKLDQVDSFYNCVAILMSNQLKELLGRTAEAFVKLFDPQDRRYLPLFKMKLVLDEEKMEFYPSFQDLEEAILFIVNRIGQTLQNIQTVPSWLTGGTATLDTELPSHIIEWATSTLKKSIGDNLEGPKAYFENYVETYGWLVDGTAQARVERFGAEEHSFDDYTAFIDEFFTHKKDILSLPDVAHFPMICLDCEDLKQGLASNADTFAKMLLNRIVANYREENEKICREFETIKERALKVPETTEEMVETIAYIKMVKTKGIQDLLLRIQECNRQMNYFLDVFLFAPEDIALNTTVILWPKKIKPVFDAHDELIEQSKCKREQELLHKCEKLMVEVDKLKRSVTELEEYSELDCMHQYVADLRVLQKRIQEADEVVALINQEETLLERNPSAFPLLSTLKLDIEPYQKLFSLILKWQRTEKRWMDGTFLELNGESMEAEVDEFFREINKASKPFQQKQKKIELERKKASQRRTVEEKTEEETKACPALAMCSSVLEQIKDFKEIIPTVTVFCNPGLRARHWQQMSTIVGYDLTPDSGTTLRKVLKQNLAPYLEEFEAISVGASKEFSLEKAMHAMQETWGLISFNTCVYRETGIHTLSSVDEIQALLDDQIMKTQTMRGSPFIKPFDREIREWEYRLIQIQEIIDEWLKVQAQWLYLEPIFSSEDIMQQMPEEGHLFQTVDRHWKDIMRHCAKDPKVLVATSFMGLLEKLQNCNELLDKIMKGLNAYLEKKRLFFPRFFFLSNDEMLEILSETKDPLRVQPHLKKCFEGIAKLHFLPNLDIKAMYSSEGERVELISTISTSEARGAVEKWLIQVEDIMLKSIHDVIARSRMAYLETERKAWVLEWPGQVVLCVSQMFWTSEVHEVLRSGAEGLKDYYDTLQLQLNDIVELVRGKLSKQTRTTLGALVTLDVHARDVITEMIGSGVQSETDFQWLAQLRYYWESENVRVCIINCNVKYAYEYLGNSPRLVITPLTDRCYRTLIGAFYLNLGGAPEGPAGTGKTETTKDLAKALAVQCVVFNCSDGLDYLAMGKFFKGLASSGAWACFDEFNRIELEVLSVVAQQILCIQRAIQIRLETFIFEGTELKLNPNCFVAITMNPGYAGRSELPDNLKVLFRTVAMMVPNYALIAEISLYSYGFLNAKSLSVKIVMTYRLCSEQLSSQFHYDYGMRAVKAVLVAAGNLKLKFPTEDEDILLLRSIKDVNEPKFLSHDIPLFRGITSDLFPGIKLPEADYSDFLECANECCIRHNVQPVQTFLEKMIQTYEMMIVRHGFMLVGESFSGKTKVLHVLADTLSLMKERGFGEEEKVIFRTVNPKSITMGQLFGQFDAVSHEWTDGIVANTFREFALAETPERKWVIFDGPIDTLWIESMNTVLDDNKKLCLMSGEIIQMSLQMSLIFETMDLSQASPATVSRCGMIYLEPSQLGWRPLVTSWLSKLPEPLNLEGHQVLLQGLFDWLVPPALKLRQKQCKELVPTSNINVVVALTRIFEMLICESVQEDPTNKNIRAWIMLLIFLSLQGCFAFAIIWSIGGTCDGDSRIIFDNFLRETLAGKSEENPVPTSVGKWECPLEEKGLVYDYMYELKGRGGWFHWNGFIKNINYGDKNVKIQDIIVPTMDTIRYTYLIELFVTHAQPLLLVGPTGTGKSLYVKDKLMNNLEKERYFPFFINFSARTSANQTQNIIMARLEKRRRGVFGPPMGKKCIIFVDDMNMPALEKYGAQPPIELLRQFIDQGFWYDLKDTSKITLVDIQLLAAMGPPGGGRNPVTPRFLRHFNVCTINSFSDETMLRIFSTVVAFYLRTNEFSAEFIAIGNQIVTATLEVYKKAIQNLLPTPAKSHYTFNLRDFSRVIHGCLLMKRESVESKHVMIRLFVHEVFRVFYDRLVEDDDRAWVFSLMKDIVKEHFKEAFDSVFAHLKQGNAPVTEEDIRNLFFGDYLIPELEGDERLYVEIPSIQLFSDVVEQCLNEYNQMHKTRMNLVVFRYVLEHLSRISRILKQPGGNALLVGMGGSGRQSLTRLAAFMAKMCVFQPEISKTYGTNEWREDLKSLLKSAGVKGLKTVFVITDTQIKEESFLEDVDSVLNTGEVPNIFAADEKQEIIEGVRAVVQAGNKREELSPLALFALFVNRCKENLRIVVAFSPIGDAFRNRLRQFPSLINCCTIDWFQPWPEDALEHVANKFLETLELTDSERQEVVPICKYFHTSVLSLSVRFLQSLGRHNYVTPTSYLELIAAFRRLLTQKRDAVMKAKKKYMNGLDKLAFAESQVGEMKQELIQLQPKLEEAKSDNANMMKTIEIESAEVEEKRKTVKVDEEIATEKAEEAQTLKNECESDLAEAIPALEAALEALDTLKPSDIAVVKSMKNPPSGVKLVMAAVCVMKDIKPERIANPSGTGGKILDYWGPSKKLLGDSNFLRDLKVYDKDNIPAAVMQKIRAEYLNNPEFDPQKVAKASSAAEGLCKWIMAMEVYDRVAKVVGAKKARLAVAEQSLAETMTLLNQKREELAAVENRLAALERTFTEKTEEKARLEFQVDLCAKKLERAEKLIGGLGGERSRWNNAASDLQDVYDNLTGDVLISAGVIAYLGAFTAGFRQQCTKDWSKLCKEKNIPCSESFTLSKTLGDPIKIRAWNIAGLPTDVFSVDNGVIVDNSRRWPLMIDPQGQANKWIKNFEKENRLNVVKVSDTDLMRTVENCIQFGTPLLLENVGEELDPSLEPLLLKQTFKQGGMECIRLGETIIEYSSDFKFFITTKLRNPHYMPEIATKVSLLNFMVTPEGLEDQLLGIVVAKERPELEEERNALIVQSAANKKNLKEIERKILETLHSSEGNILEDETAIEVLDSAKIMANEITKKQQIAEKTELKIAESREAYRPIAKHSSVLFFSIADLANIDPMYQYSLTWFVNLFINSIHDSNKSKIFEKRLRYLNDHFTYNLYCNVCRSLFEKDKLLFSFLLCCNLLMAKNEIEHQEFMFLLTGGVGLKNKYKNPDPSWLPDKSWDELCRATEIPALKELRSHISENIGEWQKIYDSKEPQSFPLPEQFNNTLNELQKIIILRCLRPDKIGPAITTFVTDKLGKKFVEPPPFDLAKSYLDSNSTSPLIFVLSPGADPMSSLLKFANDKEMVGNKFQSISLGQGQGPIATKMIQKAMEEGTWVCLQNCHLAVSWMPMLEKICEEFNGEKCQPEFRLWLTSYPSPKFPVTILQNGVKMTNEPPTGLRLNLLQSFLSDPISDPTFFSGCPEKELVWEKLLFGVCFFHALVQERRKFGPLGWNIPYGFNESDLRISVRQLQLFINEYSHVPFEAISYLTGECNYGGRVTDDWDRRLLLTMLDDFYNQDIIENPHYTFSPSGHYYAPPKGTYEDYIEFIKGLPFSQQPEVFGLHENVDISKDLQQTKILFESLLLTQGGGTQGTSGGGDSTLYDIADDILSKLPNDFDIESCLSKYPVRYEESMNTVLVQEMERFNNLIRTIRTSLTNLKKAIKGLVVMDAELEALCGSLLIGKVPENWAKSSYPNLKPLGSYILDFLARLKFLQDWYESGKPTVFWLSGFYFTQAFLTGAMQNYARKHRIPIDLLGYEFQVIPQDTADTAPEDGVYIHGLFLDGARWDRTKGMLAEQHPKLLFDMMPIVWIKPTEKSEIKKTNAYVCPLYKTSERKGTLSTTGHSTNFVIALTLNTDKPVQHWIKRGVALLCQLDD</sequence>
<evidence type="ECO:0000256" key="11">
    <source>
        <dbReference type="ARBA" id="ARBA00022846"/>
    </source>
</evidence>
<dbReference type="Pfam" id="PF17857">
    <property type="entry name" value="AAA_lid_1"/>
    <property type="match status" value="1"/>
</dbReference>
<evidence type="ECO:0000256" key="12">
    <source>
        <dbReference type="ARBA" id="ARBA00023017"/>
    </source>
</evidence>
<dbReference type="Pfam" id="PF12775">
    <property type="entry name" value="AAA_7"/>
    <property type="match status" value="1"/>
</dbReference>
<dbReference type="GO" id="GO:0005524">
    <property type="term" value="F:ATP binding"/>
    <property type="evidence" value="ECO:0007669"/>
    <property type="project" value="UniProtKB-KW"/>
</dbReference>
<evidence type="ECO:0000256" key="17">
    <source>
        <dbReference type="ARBA" id="ARBA00023273"/>
    </source>
</evidence>
<feature type="coiled-coil region" evidence="20">
    <location>
        <begin position="2676"/>
        <end position="2724"/>
    </location>
</feature>
<comment type="subcellular location">
    <subcellularLocation>
        <location evidence="1">Cell projection</location>
        <location evidence="1">Cilium</location>
        <location evidence="1">Flagellum</location>
    </subcellularLocation>
    <subcellularLocation>
        <location evidence="2">Cytoplasm</location>
        <location evidence="2">Cytoskeleton</location>
        <location evidence="2">Cilium axoneme</location>
    </subcellularLocation>
</comment>
<comment type="function">
    <text evidence="18">Force generating protein of respiratory cilia. Produces force towards the minus ends of microtubules. Dynein has ATPase activity; the force-producing power stroke is thought to occur on release of ADP. Involved in sperm motility; implicated in sperm flagellar assembly.</text>
</comment>
<dbReference type="FunFam" id="1.20.140.100:FF:000004">
    <property type="entry name" value="Dynein axonemal heavy chain 6"/>
    <property type="match status" value="1"/>
</dbReference>
<feature type="coiled-coil region" evidence="20">
    <location>
        <begin position="521"/>
        <end position="581"/>
    </location>
</feature>
<dbReference type="InterPro" id="IPR024743">
    <property type="entry name" value="Dynein_HC_stalk"/>
</dbReference>
<dbReference type="Proteomes" id="UP000566440">
    <property type="component" value="Unassembled WGS sequence"/>
</dbReference>
<dbReference type="Gene3D" id="1.10.287.2620">
    <property type="match status" value="1"/>
</dbReference>
<feature type="domain" description="AAA+ ATPase" evidence="21">
    <location>
        <begin position="1467"/>
        <end position="1606"/>
    </location>
</feature>
<dbReference type="FunFam" id="1.10.472.130:FF:000011">
    <property type="entry name" value="dynein heavy chain 12, axonemal"/>
    <property type="match status" value="1"/>
</dbReference>
<dbReference type="FunFam" id="3.40.50.300:FF:005585">
    <property type="entry name" value="Predicted protein"/>
    <property type="match status" value="1"/>
</dbReference>
<feature type="domain" description="AAA+ ATPase" evidence="21">
    <location>
        <begin position="1829"/>
        <end position="1977"/>
    </location>
</feature>
<keyword evidence="6" id="KW-0493">Microtubule</keyword>
<keyword evidence="14" id="KW-0969">Cilium</keyword>
<dbReference type="InterPro" id="IPR003593">
    <property type="entry name" value="AAA+_ATPase"/>
</dbReference>
<accession>A0A7K9TGT9</accession>
<dbReference type="FunFam" id="3.20.180.20:FF:000003">
    <property type="entry name" value="Dynein heavy chain 12, axonemal"/>
    <property type="match status" value="1"/>
</dbReference>
<dbReference type="Gene3D" id="1.20.920.20">
    <property type="match status" value="1"/>
</dbReference>
<dbReference type="FunFam" id="1.10.8.720:FF:000001">
    <property type="entry name" value="dynein heavy chain 7, axonemal"/>
    <property type="match status" value="1"/>
</dbReference>
<evidence type="ECO:0000256" key="19">
    <source>
        <dbReference type="ARBA" id="ARBA00069442"/>
    </source>
</evidence>
<dbReference type="GO" id="GO:0008569">
    <property type="term" value="F:minus-end-directed microtubule motor activity"/>
    <property type="evidence" value="ECO:0007669"/>
    <property type="project" value="InterPro"/>
</dbReference>
<dbReference type="Pfam" id="PF08393">
    <property type="entry name" value="DHC_N2"/>
    <property type="match status" value="1"/>
</dbReference>
<dbReference type="FunFam" id="1.10.287.2620:FF:000002">
    <property type="entry name" value="Dynein heavy chain 2, axonemal"/>
    <property type="match status" value="1"/>
</dbReference>
<dbReference type="Gene3D" id="6.10.140.1060">
    <property type="match status" value="1"/>
</dbReference>
<evidence type="ECO:0000256" key="3">
    <source>
        <dbReference type="ARBA" id="ARBA00008887"/>
    </source>
</evidence>
<dbReference type="FunFam" id="1.20.920.30:FF:000002">
    <property type="entry name" value="Dynein axonemal heavy chain 3"/>
    <property type="match status" value="1"/>
</dbReference>
<evidence type="ECO:0000256" key="9">
    <source>
        <dbReference type="ARBA" id="ARBA00022786"/>
    </source>
</evidence>
<comment type="subunit">
    <text evidence="4">Consists of at least two heavy chains and a number of intermediate and light chains.</text>
</comment>
<evidence type="ECO:0000256" key="14">
    <source>
        <dbReference type="ARBA" id="ARBA00023069"/>
    </source>
</evidence>
<dbReference type="CDD" id="cd00009">
    <property type="entry name" value="AAA"/>
    <property type="match status" value="1"/>
</dbReference>
<dbReference type="Gene3D" id="1.10.8.720">
    <property type="entry name" value="Region D6 of dynein motor"/>
    <property type="match status" value="1"/>
</dbReference>
<evidence type="ECO:0000313" key="22">
    <source>
        <dbReference type="EMBL" id="NXI46953.1"/>
    </source>
</evidence>
<dbReference type="Gene3D" id="3.20.180.20">
    <property type="entry name" value="Dynein heavy chain, N-terminal domain 2"/>
    <property type="match status" value="1"/>
</dbReference>
<dbReference type="Gene3D" id="1.10.8.710">
    <property type="match status" value="1"/>
</dbReference>